<dbReference type="InterPro" id="IPR004373">
    <property type="entry name" value="RF-1"/>
</dbReference>
<dbReference type="PANTHER" id="PTHR43804:SF7">
    <property type="entry name" value="LD18447P"/>
    <property type="match status" value="1"/>
</dbReference>
<proteinExistence type="inferred from homology"/>
<name>A0A1G2KPP2_9BACT</name>
<evidence type="ECO:0000259" key="6">
    <source>
        <dbReference type="PROSITE" id="PS00745"/>
    </source>
</evidence>
<accession>A0A1G2KPP2</accession>
<dbReference type="Pfam" id="PF03462">
    <property type="entry name" value="PCRF"/>
    <property type="match status" value="1"/>
</dbReference>
<dbReference type="PROSITE" id="PS00745">
    <property type="entry name" value="RF_PROK_I"/>
    <property type="match status" value="1"/>
</dbReference>
<dbReference type="Pfam" id="PF00472">
    <property type="entry name" value="RF-1"/>
    <property type="match status" value="1"/>
</dbReference>
<feature type="domain" description="Prokaryotic-type class I peptide chain release factors" evidence="6">
    <location>
        <begin position="223"/>
        <end position="239"/>
    </location>
</feature>
<dbReference type="Gene3D" id="6.10.140.1950">
    <property type="match status" value="1"/>
</dbReference>
<sequence>MKLPDVQQEYETLRTELESAALVSHAEKYKELGPRLAKLEKIIKEAHAVTHAEKEVKELEELAAAPDSDIATMAEDELPRKRTEMEKHRKTLAGLLNPSPDEDISKIILEIRAGAGGQEAALFASELFTMYKNFAATKGWSFNLIDASQTDIGGYKEVVAEIEGDGVYQKLKYESGVHRVQRVPDTEKIGRIHTSTISVAVLPEARDVDIEVRPEDVKVEFFRSSGPGGQNVNKVETAVRLIHVPTGVIVTCQEGRSQQKNREKAMTILKTRLVDARRQAEEKKMSAERKAQIGTADRSEKIRTYNFPQDRITDHRIHQSFHNIHSILEGNLNEVIDLLVYDTDAVKS</sequence>
<gene>
    <name evidence="7" type="ORF">A3C16_00865</name>
</gene>
<dbReference type="GO" id="GO:0005737">
    <property type="term" value="C:cytoplasm"/>
    <property type="evidence" value="ECO:0007669"/>
    <property type="project" value="UniProtKB-ARBA"/>
</dbReference>
<dbReference type="InterPro" id="IPR005139">
    <property type="entry name" value="PCRF"/>
</dbReference>
<dbReference type="Gene3D" id="3.30.160.20">
    <property type="match status" value="1"/>
</dbReference>
<dbReference type="GO" id="GO:0016149">
    <property type="term" value="F:translation release factor activity, codon specific"/>
    <property type="evidence" value="ECO:0007669"/>
    <property type="project" value="InterPro"/>
</dbReference>
<organism evidence="7 8">
    <name type="scientific">Candidatus Sungbacteria bacterium RIFCSPHIGHO2_02_FULL_51_29</name>
    <dbReference type="NCBI Taxonomy" id="1802273"/>
    <lineage>
        <taxon>Bacteria</taxon>
        <taxon>Candidatus Sungiibacteriota</taxon>
    </lineage>
</organism>
<keyword evidence="4" id="KW-0648">Protein biosynthesis</keyword>
<evidence type="ECO:0000313" key="7">
    <source>
        <dbReference type="EMBL" id="OHA01366.1"/>
    </source>
</evidence>
<dbReference type="InterPro" id="IPR000352">
    <property type="entry name" value="Pep_chain_release_fac_I"/>
</dbReference>
<protein>
    <recommendedName>
        <fullName evidence="5">Peptide chain release factor 1</fullName>
    </recommendedName>
</protein>
<reference evidence="7 8" key="1">
    <citation type="journal article" date="2016" name="Nat. Commun.">
        <title>Thousands of microbial genomes shed light on interconnected biogeochemical processes in an aquifer system.</title>
        <authorList>
            <person name="Anantharaman K."/>
            <person name="Brown C.T."/>
            <person name="Hug L.A."/>
            <person name="Sharon I."/>
            <person name="Castelle C.J."/>
            <person name="Probst A.J."/>
            <person name="Thomas B.C."/>
            <person name="Singh A."/>
            <person name="Wilkins M.J."/>
            <person name="Karaoz U."/>
            <person name="Brodie E.L."/>
            <person name="Williams K.H."/>
            <person name="Hubbard S.S."/>
            <person name="Banfield J.F."/>
        </authorList>
    </citation>
    <scope>NUCLEOTIDE SEQUENCE [LARGE SCALE GENOMIC DNA]</scope>
</reference>
<dbReference type="FunFam" id="3.30.70.1660:FF:000002">
    <property type="entry name" value="Peptide chain release factor 1"/>
    <property type="match status" value="1"/>
</dbReference>
<dbReference type="NCBIfam" id="TIGR00019">
    <property type="entry name" value="prfA"/>
    <property type="match status" value="1"/>
</dbReference>
<dbReference type="NCBIfam" id="NF001859">
    <property type="entry name" value="PRK00591.1"/>
    <property type="match status" value="1"/>
</dbReference>
<evidence type="ECO:0000256" key="5">
    <source>
        <dbReference type="NCBIfam" id="TIGR00019"/>
    </source>
</evidence>
<dbReference type="InterPro" id="IPR045853">
    <property type="entry name" value="Pep_chain_release_fac_I_sf"/>
</dbReference>
<dbReference type="FunFam" id="3.30.160.20:FF:000004">
    <property type="entry name" value="Peptide chain release factor 1"/>
    <property type="match status" value="1"/>
</dbReference>
<comment type="function">
    <text evidence="1">Peptide chain release factor 1 directs the termination of translation in response to the peptide chain termination codons UAG and UAA.</text>
</comment>
<dbReference type="SUPFAM" id="SSF75620">
    <property type="entry name" value="Release factor"/>
    <property type="match status" value="1"/>
</dbReference>
<dbReference type="EMBL" id="MHQL01000064">
    <property type="protein sequence ID" value="OHA01366.1"/>
    <property type="molecule type" value="Genomic_DNA"/>
</dbReference>
<evidence type="ECO:0000256" key="4">
    <source>
        <dbReference type="ARBA" id="ARBA00022917"/>
    </source>
</evidence>
<dbReference type="PANTHER" id="PTHR43804">
    <property type="entry name" value="LD18447P"/>
    <property type="match status" value="1"/>
</dbReference>
<dbReference type="InterPro" id="IPR050057">
    <property type="entry name" value="Prokaryotic/Mito_RF"/>
</dbReference>
<evidence type="ECO:0000256" key="2">
    <source>
        <dbReference type="ARBA" id="ARBA00010835"/>
    </source>
</evidence>
<dbReference type="SMART" id="SM00937">
    <property type="entry name" value="PCRF"/>
    <property type="match status" value="1"/>
</dbReference>
<keyword evidence="3" id="KW-0488">Methylation</keyword>
<comment type="similarity">
    <text evidence="2">Belongs to the prokaryotic/mitochondrial release factor family.</text>
</comment>
<evidence type="ECO:0000256" key="1">
    <source>
        <dbReference type="ARBA" id="ARBA00002986"/>
    </source>
</evidence>
<dbReference type="Proteomes" id="UP000177811">
    <property type="component" value="Unassembled WGS sequence"/>
</dbReference>
<evidence type="ECO:0000256" key="3">
    <source>
        <dbReference type="ARBA" id="ARBA00022481"/>
    </source>
</evidence>
<evidence type="ECO:0000313" key="8">
    <source>
        <dbReference type="Proteomes" id="UP000177811"/>
    </source>
</evidence>
<comment type="caution">
    <text evidence="7">The sequence shown here is derived from an EMBL/GenBank/DDBJ whole genome shotgun (WGS) entry which is preliminary data.</text>
</comment>
<dbReference type="Gene3D" id="3.30.70.1660">
    <property type="match status" value="2"/>
</dbReference>
<dbReference type="AlphaFoldDB" id="A0A1G2KPP2"/>